<dbReference type="GO" id="GO:2001224">
    <property type="term" value="P:positive regulation of neuron migration"/>
    <property type="evidence" value="ECO:0007669"/>
    <property type="project" value="TreeGrafter"/>
</dbReference>
<proteinExistence type="predicted"/>
<accession>A0AAW0PBL1</accession>
<dbReference type="InterPro" id="IPR024849">
    <property type="entry name" value="Shootin-1"/>
</dbReference>
<feature type="coiled-coil region" evidence="1">
    <location>
        <begin position="103"/>
        <end position="172"/>
    </location>
</feature>
<evidence type="ECO:0008006" key="4">
    <source>
        <dbReference type="Google" id="ProtNLM"/>
    </source>
</evidence>
<dbReference type="AlphaFoldDB" id="A0AAW0PBL1"/>
<dbReference type="GO" id="GO:0005737">
    <property type="term" value="C:cytoplasm"/>
    <property type="evidence" value="ECO:0007669"/>
    <property type="project" value="TreeGrafter"/>
</dbReference>
<dbReference type="Proteomes" id="UP001460270">
    <property type="component" value="Unassembled WGS sequence"/>
</dbReference>
<dbReference type="InterPro" id="IPR036397">
    <property type="entry name" value="RNaseH_sf"/>
</dbReference>
<keyword evidence="1" id="KW-0175">Coiled coil</keyword>
<evidence type="ECO:0000313" key="2">
    <source>
        <dbReference type="EMBL" id="KAK7915359.1"/>
    </source>
</evidence>
<evidence type="ECO:0000256" key="1">
    <source>
        <dbReference type="SAM" id="Coils"/>
    </source>
</evidence>
<dbReference type="EMBL" id="JBBPFD010000008">
    <property type="protein sequence ID" value="KAK7915359.1"/>
    <property type="molecule type" value="Genomic_DNA"/>
</dbReference>
<sequence length="282" mass="32255">MLSCSRLTEERDEAQKQLTHIKRVSQMVIEEVSVLQTQLQMERSCRERAEALATKLNSENRKLNYLSLTSHPCLDDILPSISDCIAAGAETDATETDHGHDTFAQYQQQVKELRETVTSLLEEKKNLACQVLEQQGHISELTAQAQQYQVELTQLKQTVEQQKNTIKRFNRVLSHSKMPQMPQALRERAVGMLTAGMSTIECSFLHHKPSPKAFREYENVPVLAWPAYSPDMSPIEHVWDVLDLRIRQRAPVPTNIQQLHTAIEEEWTNIPQATIDNLINSM</sequence>
<evidence type="ECO:0000313" key="3">
    <source>
        <dbReference type="Proteomes" id="UP001460270"/>
    </source>
</evidence>
<dbReference type="PANTHER" id="PTHR46606">
    <property type="entry name" value="SHOOTIN-1"/>
    <property type="match status" value="1"/>
</dbReference>
<organism evidence="2 3">
    <name type="scientific">Mugilogobius chulae</name>
    <name type="common">yellowstripe goby</name>
    <dbReference type="NCBI Taxonomy" id="88201"/>
    <lineage>
        <taxon>Eukaryota</taxon>
        <taxon>Metazoa</taxon>
        <taxon>Chordata</taxon>
        <taxon>Craniata</taxon>
        <taxon>Vertebrata</taxon>
        <taxon>Euteleostomi</taxon>
        <taxon>Actinopterygii</taxon>
        <taxon>Neopterygii</taxon>
        <taxon>Teleostei</taxon>
        <taxon>Neoteleostei</taxon>
        <taxon>Acanthomorphata</taxon>
        <taxon>Gobiaria</taxon>
        <taxon>Gobiiformes</taxon>
        <taxon>Gobioidei</taxon>
        <taxon>Gobiidae</taxon>
        <taxon>Gobionellinae</taxon>
        <taxon>Mugilogobius</taxon>
    </lineage>
</organism>
<protein>
    <recommendedName>
        <fullName evidence="4">Tc1-like transposase DDE domain-containing protein</fullName>
    </recommendedName>
</protein>
<dbReference type="GO" id="GO:0048812">
    <property type="term" value="P:neuron projection morphogenesis"/>
    <property type="evidence" value="ECO:0007669"/>
    <property type="project" value="TreeGrafter"/>
</dbReference>
<dbReference type="Gene3D" id="3.30.420.10">
    <property type="entry name" value="Ribonuclease H-like superfamily/Ribonuclease H"/>
    <property type="match status" value="1"/>
</dbReference>
<comment type="caution">
    <text evidence="2">The sequence shown here is derived from an EMBL/GenBank/DDBJ whole genome shotgun (WGS) entry which is preliminary data.</text>
</comment>
<gene>
    <name evidence="2" type="ORF">WMY93_011120</name>
</gene>
<dbReference type="GO" id="GO:0044295">
    <property type="term" value="C:axonal growth cone"/>
    <property type="evidence" value="ECO:0007669"/>
    <property type="project" value="TreeGrafter"/>
</dbReference>
<reference evidence="3" key="1">
    <citation type="submission" date="2024-04" db="EMBL/GenBank/DDBJ databases">
        <title>Salinicola lusitanus LLJ914,a marine bacterium isolated from the Okinawa Trough.</title>
        <authorList>
            <person name="Li J."/>
        </authorList>
    </citation>
    <scope>NUCLEOTIDE SEQUENCE [LARGE SCALE GENOMIC DNA]</scope>
</reference>
<dbReference type="PANTHER" id="PTHR46606:SF1">
    <property type="entry name" value="SHOOTIN-1"/>
    <property type="match status" value="1"/>
</dbReference>
<dbReference type="GO" id="GO:0003676">
    <property type="term" value="F:nucleic acid binding"/>
    <property type="evidence" value="ECO:0007669"/>
    <property type="project" value="InterPro"/>
</dbReference>
<keyword evidence="3" id="KW-1185">Reference proteome</keyword>
<dbReference type="GO" id="GO:0031252">
    <property type="term" value="C:cell leading edge"/>
    <property type="evidence" value="ECO:0007669"/>
    <property type="project" value="TreeGrafter"/>
</dbReference>
<name>A0AAW0PBL1_9GOBI</name>